<dbReference type="Gene3D" id="1.20.870.10">
    <property type="entry name" value="Son of sevenless (SoS) protein Chain: S domain 1"/>
    <property type="match status" value="1"/>
</dbReference>
<feature type="compositionally biased region" description="Polar residues" evidence="3">
    <location>
        <begin position="172"/>
        <end position="199"/>
    </location>
</feature>
<dbReference type="Gene3D" id="1.10.840.10">
    <property type="entry name" value="Ras guanine-nucleotide exchange factors catalytic domain"/>
    <property type="match status" value="2"/>
</dbReference>
<feature type="region of interest" description="Disordered" evidence="3">
    <location>
        <begin position="380"/>
        <end position="414"/>
    </location>
</feature>
<dbReference type="SMART" id="SM00324">
    <property type="entry name" value="RhoGAP"/>
    <property type="match status" value="1"/>
</dbReference>
<dbReference type="InterPro" id="IPR036964">
    <property type="entry name" value="RASGEF_cat_dom_sf"/>
</dbReference>
<dbReference type="Gene3D" id="1.10.555.10">
    <property type="entry name" value="Rho GTPase activation protein"/>
    <property type="match status" value="1"/>
</dbReference>
<evidence type="ECO:0000256" key="2">
    <source>
        <dbReference type="PROSITE-ProRule" id="PRU00168"/>
    </source>
</evidence>
<feature type="compositionally biased region" description="Acidic residues" evidence="3">
    <location>
        <begin position="75"/>
        <end position="86"/>
    </location>
</feature>
<dbReference type="Pfam" id="PF00620">
    <property type="entry name" value="RhoGAP"/>
    <property type="match status" value="1"/>
</dbReference>
<feature type="region of interest" description="Disordered" evidence="3">
    <location>
        <begin position="1"/>
        <end position="51"/>
    </location>
</feature>
<dbReference type="GO" id="GO:0007264">
    <property type="term" value="P:small GTPase-mediated signal transduction"/>
    <property type="evidence" value="ECO:0007669"/>
    <property type="project" value="InterPro"/>
</dbReference>
<feature type="region of interest" description="Disordered" evidence="3">
    <location>
        <begin position="159"/>
        <end position="199"/>
    </location>
</feature>
<dbReference type="InterPro" id="IPR000198">
    <property type="entry name" value="RhoGAP_dom"/>
</dbReference>
<gene>
    <name evidence="6" type="ORF">PACTADRAFT_48142</name>
</gene>
<feature type="compositionally biased region" description="Low complexity" evidence="3">
    <location>
        <begin position="281"/>
        <end position="304"/>
    </location>
</feature>
<proteinExistence type="predicted"/>
<dbReference type="SUPFAM" id="SSF48350">
    <property type="entry name" value="GTPase activation domain, GAP"/>
    <property type="match status" value="1"/>
</dbReference>
<dbReference type="GO" id="GO:0005938">
    <property type="term" value="C:cell cortex"/>
    <property type="evidence" value="ECO:0007669"/>
    <property type="project" value="UniProtKB-ARBA"/>
</dbReference>
<keyword evidence="1" id="KW-0343">GTPase activation</keyword>
<dbReference type="InterPro" id="IPR023578">
    <property type="entry name" value="Ras_GEF_dom_sf"/>
</dbReference>
<evidence type="ECO:0000313" key="6">
    <source>
        <dbReference type="EMBL" id="ODV98363.1"/>
    </source>
</evidence>
<dbReference type="STRING" id="669874.A0A1E4U2X9"/>
<evidence type="ECO:0000259" key="4">
    <source>
        <dbReference type="PROSITE" id="PS50009"/>
    </source>
</evidence>
<accession>A0A1E4U2X9</accession>
<dbReference type="CDD" id="cd06224">
    <property type="entry name" value="REM"/>
    <property type="match status" value="1"/>
</dbReference>
<dbReference type="Proteomes" id="UP000094236">
    <property type="component" value="Unassembled WGS sequence"/>
</dbReference>
<dbReference type="InterPro" id="IPR001895">
    <property type="entry name" value="RASGEF_cat_dom"/>
</dbReference>
<dbReference type="InterPro" id="IPR008936">
    <property type="entry name" value="Rho_GTPase_activation_prot"/>
</dbReference>
<feature type="compositionally biased region" description="Low complexity" evidence="3">
    <location>
        <begin position="33"/>
        <end position="51"/>
    </location>
</feature>
<dbReference type="SMART" id="SM00147">
    <property type="entry name" value="RasGEF"/>
    <property type="match status" value="1"/>
</dbReference>
<dbReference type="PROSITE" id="PS50009">
    <property type="entry name" value="RASGEF_CAT"/>
    <property type="match status" value="1"/>
</dbReference>
<feature type="region of interest" description="Disordered" evidence="3">
    <location>
        <begin position="1030"/>
        <end position="1051"/>
    </location>
</feature>
<protein>
    <recommendedName>
        <fullName evidence="8">Rho-GAP domain-containing protein</fullName>
    </recommendedName>
</protein>
<dbReference type="OrthoDB" id="79452at2759"/>
<sequence>MKRIWRKERRRSGGADAALPGLQDRDNSTNDLNAAGNGNSNNGSHGFNHKSSYGTISSLTRNKDDNRFIGKIPEDNVEDEESTDVENDEKIVIDDIVDTSINTDDIQGNISRSTINFNDSSLTRADSKKMPPTPAPSASSVIVHSQLSTSSSSFNNQFQGVGGVGGGGGGNKIQQTSQRRTLSTKPSKSNLRSKSSTANMQSLVKPDWDSKIIKVGWLNRSINDKGDFDEDHLKLYRAELKGAYLYLYKPPSELYNVKRFAIAEETPQQLQLQLQAQAQAQASQQASAPSPAPALQPAQPEQESGITNSGSSSFLKVTPASSNTVLASQDSTSLGVPSIVGSYDNESTCTIFEENNHIHNINNDDSKSIKSKKSFPSLPNFVNSTNNNSQDSLSIGSSTSPSKNSITNKSSTMSLVNTSNGNKAPVQIEYFQAKYPHPKLVLEPGTQTILSGNLESVCHAILFNTYVSKDGSGDNNKISKHLLSLLPLLDDINSALYIFKRYLDVFTKEPLTDSSVRNSMLTNKENLENHDVSVMIPYQTERIMTKRSFLVVEYIKDNFCGMLLDNVIFKSIWDLLLSIDSHENSDELKKAVHLKQQQLYSLLNQDDLEDINTVIIDELNVDKFINMDLKNLAREINLINLKFNKVWNPQIDSSLLFEPIQESYSYVRKNPLIFNSQSNIHYLGRLFVNQLFGDSTVTKDAAKRADIITRWVELGSYFDKIGDMVSWLSVATLICSIPILRLQKTWDLVNPELIKTISNDWAPVVFELDRRSMISDASHRSSYHVIAPQGIGQLYDKENVIPYFGDLYVKRQPDLSIRQVEKKTQRVNISLERWRDYVSNVKNAKDFKAIAAEENFESSPKLSRLLYNLLNFHLSRPPLTLDTVMSYSLTAEPETNGKYNQYHDTARSPLFLGSYPSVIFPETLPKYHVYDQKALIGAIGSDGVSNSSVYNSTFSNVINSKQSDNGTDDNDTKVGFPTFQQTERKLGRNQFLKNLRDFFNIDSFELHVHDSIIFKTMIGEENNEMITTEYDGESGDNTLEGSPDVSTATTSSLTTTSVVLSTAPPDHITNSLDTKPHSRPSSVLFNESANTKRYSNYSSNLDYAERAAIPDQKAPFISEIFTKAATLERLIDLLVLTSNIFGSEINKEDVNKYFAKVNKLPSNKKNNKPSTSFKMDNGVFTVTFFATYRGFCSTTTLLEGLLSRFIGAKSAALSISKRREYLANTSIKHEPITDDYPSWSDVITEDHPDYDKISWKYVSQIQIGILEALIILVKDHYDHFTDVLKNKQLFVEILKIVDNEVIIEWTKVLNSLEQKSTDDMKLIDTYRELRSYYEQILTLYKKLRKVYIKKSYGPLISDVKVPVFKSILSELKDEWNLPDSKSISQIEDFVEEFDETVGNLFKKSSVNDWLNVFEIIEIQSSKSITGLFNYQMQPLSISKENLIISNVFTWLQGLYDVDDLGLYKEYVLNKFPVSVKSVFQLYYKFRNYLISQIVDPTITQMTRVDRMSTILQMLIIARLKMKSLDLFEPTQETSDISPHVPSLIESVLINSILSVESRSFSQSWIIASNSLNNLGETSNAFETLESLLPNSSEIEEKLSNLKKPLTPCIGWLLERLLEIACYIPNMSVENTKLINFDKRRYVYNCIANIIDMKDQQSNSVDSGFENHFFNFLFDLKDDLLFTREAILEAASKENKETLKDVENLKYERVVLFKQLIDEGLKILKREHAKKTFLSKQEQDRKNAILQETMITSPIHTRLSHMNTNATSTSSMISSSHARNLRRQSINDTSVNNTPSKSHGNRLKALFNKQSRPFSFSIGGFNNQPAPERIINATELPDARNYVDPKLKPNLIINLKELNIFPVYRIVAGFKINSHSDVEYGFQATSDIEKEDWIFKANYSKNHWFYSKSLNNKSIASQYLIFGVPIEYVCNREKSLIPNIIEKLLAEIEVRGLEEIGIYRKSASLSVLNILKTEVDKYGDFNMENHLIFDINNATGCIKAYLRELPDSLIPDELIPQFGKARDMSLDIDQRCALYSETVKKIPFYNYQLLKRLIRHLKIVDDYKEYNKMNASNLATILGATFIENARPDLSKKYFGLMNFVCEDMI</sequence>
<feature type="compositionally biased region" description="Gly residues" evidence="3">
    <location>
        <begin position="160"/>
        <end position="171"/>
    </location>
</feature>
<feature type="domain" description="Rho-GAP" evidence="5">
    <location>
        <begin position="1923"/>
        <end position="2105"/>
    </location>
</feature>
<feature type="non-terminal residue" evidence="6">
    <location>
        <position position="2105"/>
    </location>
</feature>
<dbReference type="PANTHER" id="PTHR23176">
    <property type="entry name" value="RHO/RAC/CDC GTPASE-ACTIVATING PROTEIN"/>
    <property type="match status" value="1"/>
</dbReference>
<evidence type="ECO:0000256" key="3">
    <source>
        <dbReference type="SAM" id="MobiDB-lite"/>
    </source>
</evidence>
<feature type="region of interest" description="Disordered" evidence="3">
    <location>
        <begin position="1064"/>
        <end position="1083"/>
    </location>
</feature>
<feature type="compositionally biased region" description="Basic residues" evidence="3">
    <location>
        <begin position="1"/>
        <end position="12"/>
    </location>
</feature>
<dbReference type="GO" id="GO:0005933">
    <property type="term" value="C:cellular bud"/>
    <property type="evidence" value="ECO:0007669"/>
    <property type="project" value="UniProtKB-ARBA"/>
</dbReference>
<feature type="region of interest" description="Disordered" evidence="3">
    <location>
        <begin position="66"/>
        <end position="86"/>
    </location>
</feature>
<dbReference type="EMBL" id="KV454011">
    <property type="protein sequence ID" value="ODV98363.1"/>
    <property type="molecule type" value="Genomic_DNA"/>
</dbReference>
<dbReference type="PROSITE" id="PS50238">
    <property type="entry name" value="RHOGAP"/>
    <property type="match status" value="1"/>
</dbReference>
<dbReference type="GO" id="GO:0005096">
    <property type="term" value="F:GTPase activator activity"/>
    <property type="evidence" value="ECO:0007669"/>
    <property type="project" value="UniProtKB-KW"/>
</dbReference>
<reference evidence="7" key="1">
    <citation type="submission" date="2016-05" db="EMBL/GenBank/DDBJ databases">
        <title>Comparative genomics of biotechnologically important yeasts.</title>
        <authorList>
            <consortium name="DOE Joint Genome Institute"/>
            <person name="Riley R."/>
            <person name="Haridas S."/>
            <person name="Wolfe K.H."/>
            <person name="Lopes M.R."/>
            <person name="Hittinger C.T."/>
            <person name="Goker M."/>
            <person name="Salamov A."/>
            <person name="Wisecaver J."/>
            <person name="Long T.M."/>
            <person name="Aerts A.L."/>
            <person name="Barry K."/>
            <person name="Choi C."/>
            <person name="Clum A."/>
            <person name="Coughlan A.Y."/>
            <person name="Deshpande S."/>
            <person name="Douglass A.P."/>
            <person name="Hanson S.J."/>
            <person name="Klenk H.-P."/>
            <person name="Labutti K."/>
            <person name="Lapidus A."/>
            <person name="Lindquist E."/>
            <person name="Lipzen A."/>
            <person name="Meier-Kolthoff J.P."/>
            <person name="Ohm R.A."/>
            <person name="Otillar R.P."/>
            <person name="Pangilinan J."/>
            <person name="Peng Y."/>
            <person name="Rokas A."/>
            <person name="Rosa C.A."/>
            <person name="Scheuner C."/>
            <person name="Sibirny A.A."/>
            <person name="Slot J.C."/>
            <person name="Stielow J.B."/>
            <person name="Sun H."/>
            <person name="Kurtzman C.P."/>
            <person name="Blackwell M."/>
            <person name="Grigoriev I.V."/>
            <person name="Jeffries T.W."/>
        </authorList>
    </citation>
    <scope>NUCLEOTIDE SEQUENCE [LARGE SCALE GENOMIC DNA]</scope>
    <source>
        <strain evidence="7">NRRL Y-2460</strain>
    </source>
</reference>
<dbReference type="Pfam" id="PF00618">
    <property type="entry name" value="RasGEF_N"/>
    <property type="match status" value="1"/>
</dbReference>
<evidence type="ECO:0000256" key="1">
    <source>
        <dbReference type="ARBA" id="ARBA00022468"/>
    </source>
</evidence>
<dbReference type="CDD" id="cd00159">
    <property type="entry name" value="RhoGAP"/>
    <property type="match status" value="1"/>
</dbReference>
<dbReference type="SUPFAM" id="SSF48366">
    <property type="entry name" value="Ras GEF"/>
    <property type="match status" value="2"/>
</dbReference>
<dbReference type="InterPro" id="IPR000651">
    <property type="entry name" value="Ras-like_Gua-exchang_fac_N"/>
</dbReference>
<evidence type="ECO:0000259" key="5">
    <source>
        <dbReference type="PROSITE" id="PS50238"/>
    </source>
</evidence>
<keyword evidence="7" id="KW-1185">Reference proteome</keyword>
<organism evidence="6 7">
    <name type="scientific">Pachysolen tannophilus NRRL Y-2460</name>
    <dbReference type="NCBI Taxonomy" id="669874"/>
    <lineage>
        <taxon>Eukaryota</taxon>
        <taxon>Fungi</taxon>
        <taxon>Dikarya</taxon>
        <taxon>Ascomycota</taxon>
        <taxon>Saccharomycotina</taxon>
        <taxon>Pichiomycetes</taxon>
        <taxon>Pachysolenaceae</taxon>
        <taxon>Pachysolen</taxon>
    </lineage>
</organism>
<dbReference type="PANTHER" id="PTHR23176:SF129">
    <property type="entry name" value="RHO GTPASE ACTIVATING PROTEIN AT 16F, ISOFORM E-RELATED"/>
    <property type="match status" value="1"/>
</dbReference>
<dbReference type="InterPro" id="IPR050729">
    <property type="entry name" value="Rho-GAP"/>
</dbReference>
<feature type="region of interest" description="Disordered" evidence="3">
    <location>
        <begin position="281"/>
        <end position="313"/>
    </location>
</feature>
<dbReference type="GO" id="GO:0005085">
    <property type="term" value="F:guanyl-nucleotide exchange factor activity"/>
    <property type="evidence" value="ECO:0007669"/>
    <property type="project" value="UniProtKB-KW"/>
</dbReference>
<evidence type="ECO:0000313" key="7">
    <source>
        <dbReference type="Proteomes" id="UP000094236"/>
    </source>
</evidence>
<dbReference type="Pfam" id="PF00617">
    <property type="entry name" value="RasGEF"/>
    <property type="match status" value="1"/>
</dbReference>
<feature type="compositionally biased region" description="Polar residues" evidence="3">
    <location>
        <begin position="1068"/>
        <end position="1083"/>
    </location>
</feature>
<feature type="domain" description="Ras-GEF" evidence="4">
    <location>
        <begin position="628"/>
        <end position="894"/>
    </location>
</feature>
<keyword evidence="2" id="KW-0344">Guanine-nucleotide releasing factor</keyword>
<evidence type="ECO:0008006" key="8">
    <source>
        <dbReference type="Google" id="ProtNLM"/>
    </source>
</evidence>
<name>A0A1E4U2X9_PACTA</name>